<reference evidence="1 2" key="2">
    <citation type="submission" date="2018-05" db="EMBL/GenBank/DDBJ databases">
        <authorList>
            <person name="Lanie J.A."/>
            <person name="Ng W.-L."/>
            <person name="Kazmierczak K.M."/>
            <person name="Andrzejewski T.M."/>
            <person name="Davidsen T.M."/>
            <person name="Wayne K.J."/>
            <person name="Tettelin H."/>
            <person name="Glass J.I."/>
            <person name="Rusch D."/>
            <person name="Podicherti R."/>
            <person name="Tsui H.-C.T."/>
            <person name="Winkler M.E."/>
        </authorList>
    </citation>
    <scope>NUCLEOTIDE SEQUENCE [LARGE SCALE GENOMIC DNA]</scope>
    <source>
        <strain evidence="1 2">YBY</strain>
    </source>
</reference>
<gene>
    <name evidence="1" type="ORF">DF183_01015</name>
</gene>
<dbReference type="PROSITE" id="PS50005">
    <property type="entry name" value="TPR"/>
    <property type="match status" value="2"/>
</dbReference>
<evidence type="ECO:0000313" key="1">
    <source>
        <dbReference type="EMBL" id="PWE16264.1"/>
    </source>
</evidence>
<dbReference type="Gene3D" id="1.25.40.10">
    <property type="entry name" value="Tetratricopeptide repeat domain"/>
    <property type="match status" value="1"/>
</dbReference>
<comment type="caution">
    <text evidence="1">The sequence shown here is derived from an EMBL/GenBank/DDBJ whole genome shotgun (WGS) entry which is preliminary data.</text>
</comment>
<accession>A0A2U2BQH8</accession>
<dbReference type="SUPFAM" id="SSF48452">
    <property type="entry name" value="TPR-like"/>
    <property type="match status" value="1"/>
</dbReference>
<name>A0A2U2BQH8_ALCFA</name>
<dbReference type="Proteomes" id="UP000245216">
    <property type="component" value="Unassembled WGS sequence"/>
</dbReference>
<dbReference type="Pfam" id="PF13432">
    <property type="entry name" value="TPR_16"/>
    <property type="match status" value="1"/>
</dbReference>
<dbReference type="Pfam" id="PF14559">
    <property type="entry name" value="TPR_19"/>
    <property type="match status" value="1"/>
</dbReference>
<dbReference type="EMBL" id="QEXO01000001">
    <property type="protein sequence ID" value="PWE16264.1"/>
    <property type="molecule type" value="Genomic_DNA"/>
</dbReference>
<protein>
    <submittedName>
        <fullName evidence="1">Tetratricopeptide repeat protein</fullName>
    </submittedName>
</protein>
<dbReference type="InterPro" id="IPR019734">
    <property type="entry name" value="TPR_rpt"/>
</dbReference>
<dbReference type="SMART" id="SM00028">
    <property type="entry name" value="TPR"/>
    <property type="match status" value="2"/>
</dbReference>
<dbReference type="STRING" id="511.UZ73_03865"/>
<dbReference type="OrthoDB" id="8535852at2"/>
<dbReference type="PROSITE" id="PS51257">
    <property type="entry name" value="PROKAR_LIPOPROTEIN"/>
    <property type="match status" value="1"/>
</dbReference>
<sequence>MKTSRWIRPVMRWAALGLSSTLLVACSTTDSAYELVRQQQEQEAFLQSKEIEHWEKRKPTDKQMAVRMLQETQKQGRYFASLAYAEAMEKEYGADPEVMVLRAEAQRQTGQLEQAAQTFKALLNTPVAGQAYQGLGLIAGSQQHFDQAAHFLKQAAQQDPTNAIVQSDLAYAYLRSGRPQEARLALGKAAELAPDNPKILSNMALYLLVSQETQRAGFVMQQAGMDAATQQAIVQMAEQIGQDLEQLHARQQMQKQQELRMAAAAKDEQARAQAVALSPASPAPMGQVVLNRSAQAQNPAVARPAAVVVSSTQAGLNRPLLESLGPVSSSMN</sequence>
<proteinExistence type="predicted"/>
<dbReference type="InterPro" id="IPR011990">
    <property type="entry name" value="TPR-like_helical_dom_sf"/>
</dbReference>
<dbReference type="AlphaFoldDB" id="A0A2U2BQH8"/>
<reference evidence="1 2" key="1">
    <citation type="submission" date="2018-05" db="EMBL/GenBank/DDBJ databases">
        <title>Genome Sequence of an Efficient Indole-Degrading Bacterium, Alcaligenes sp.YBY.</title>
        <authorList>
            <person name="Yang B."/>
        </authorList>
    </citation>
    <scope>NUCLEOTIDE SEQUENCE [LARGE SCALE GENOMIC DNA]</scope>
    <source>
        <strain evidence="1 2">YBY</strain>
    </source>
</reference>
<organism evidence="1 2">
    <name type="scientific">Alcaligenes faecalis</name>
    <dbReference type="NCBI Taxonomy" id="511"/>
    <lineage>
        <taxon>Bacteria</taxon>
        <taxon>Pseudomonadati</taxon>
        <taxon>Pseudomonadota</taxon>
        <taxon>Betaproteobacteria</taxon>
        <taxon>Burkholderiales</taxon>
        <taxon>Alcaligenaceae</taxon>
        <taxon>Alcaligenes</taxon>
    </lineage>
</organism>
<dbReference type="RefSeq" id="WP_052363026.1">
    <property type="nucleotide sequence ID" value="NZ_CAXOKM010000011.1"/>
</dbReference>
<evidence type="ECO:0000313" key="2">
    <source>
        <dbReference type="Proteomes" id="UP000245216"/>
    </source>
</evidence>